<protein>
    <submittedName>
        <fullName evidence="3">(California timema) hypothetical protein</fullName>
    </submittedName>
</protein>
<proteinExistence type="predicted"/>
<feature type="transmembrane region" description="Helical" evidence="2">
    <location>
        <begin position="29"/>
        <end position="48"/>
    </location>
</feature>
<feature type="region of interest" description="Disordered" evidence="1">
    <location>
        <begin position="100"/>
        <end position="119"/>
    </location>
</feature>
<feature type="compositionally biased region" description="Basic residues" evidence="1">
    <location>
        <begin position="108"/>
        <end position="119"/>
    </location>
</feature>
<keyword evidence="2" id="KW-0812">Transmembrane</keyword>
<evidence type="ECO:0000256" key="1">
    <source>
        <dbReference type="SAM" id="MobiDB-lite"/>
    </source>
</evidence>
<dbReference type="AlphaFoldDB" id="A0A7R9P6T3"/>
<keyword evidence="2" id="KW-0472">Membrane</keyword>
<dbReference type="EMBL" id="OE180922">
    <property type="protein sequence ID" value="CAD7572265.1"/>
    <property type="molecule type" value="Genomic_DNA"/>
</dbReference>
<keyword evidence="2" id="KW-1133">Transmembrane helix</keyword>
<sequence length="119" mass="12948">MSHTSPVLARFPNVLIPFRHVNLSVPQKITVVTLTVGVALLGFLARYLRRRRRTTNPSVKKLGMSSPSGAVERNTTSALANYATEAVVEAQYGECLINGGEGGWAGKSRPRPPKVLVRH</sequence>
<organism evidence="3">
    <name type="scientific">Timema californicum</name>
    <name type="common">California timema</name>
    <name type="synonym">Walking stick</name>
    <dbReference type="NCBI Taxonomy" id="61474"/>
    <lineage>
        <taxon>Eukaryota</taxon>
        <taxon>Metazoa</taxon>
        <taxon>Ecdysozoa</taxon>
        <taxon>Arthropoda</taxon>
        <taxon>Hexapoda</taxon>
        <taxon>Insecta</taxon>
        <taxon>Pterygota</taxon>
        <taxon>Neoptera</taxon>
        <taxon>Polyneoptera</taxon>
        <taxon>Phasmatodea</taxon>
        <taxon>Timematodea</taxon>
        <taxon>Timematoidea</taxon>
        <taxon>Timematidae</taxon>
        <taxon>Timema</taxon>
    </lineage>
</organism>
<evidence type="ECO:0000256" key="2">
    <source>
        <dbReference type="SAM" id="Phobius"/>
    </source>
</evidence>
<name>A0A7R9P6T3_TIMCA</name>
<evidence type="ECO:0000313" key="3">
    <source>
        <dbReference type="EMBL" id="CAD7572265.1"/>
    </source>
</evidence>
<accession>A0A7R9P6T3</accession>
<reference evidence="3" key="1">
    <citation type="submission" date="2020-11" db="EMBL/GenBank/DDBJ databases">
        <authorList>
            <person name="Tran Van P."/>
        </authorList>
    </citation>
    <scope>NUCLEOTIDE SEQUENCE</scope>
</reference>
<gene>
    <name evidence="3" type="ORF">TCMB3V08_LOCUS4918</name>
</gene>